<keyword evidence="4" id="KW-1185">Reference proteome</keyword>
<name>A0A846HAK8_9CYAN</name>
<dbReference type="AlphaFoldDB" id="A0A846HAK8"/>
<keyword evidence="2" id="KW-0812">Transmembrane</keyword>
<evidence type="ECO:0000256" key="2">
    <source>
        <dbReference type="SAM" id="Phobius"/>
    </source>
</evidence>
<protein>
    <recommendedName>
        <fullName evidence="5">DUF3040 domain-containing protein</fullName>
    </recommendedName>
</protein>
<sequence>MNSESDRHNELERRERELRQKEVEIRLREMEADIYADNTPIYKTVKHQPENYRKLSTKKVILAGKLVAIGVAALVAVKIASIVAGIMIVTALTWISYKLFFDSKKKP</sequence>
<evidence type="ECO:0000256" key="1">
    <source>
        <dbReference type="SAM" id="Coils"/>
    </source>
</evidence>
<accession>A0A846HAK8</accession>
<dbReference type="RefSeq" id="WP_039754983.1">
    <property type="nucleotide sequence ID" value="NZ_JTCM02000032.1"/>
</dbReference>
<proteinExistence type="predicted"/>
<feature type="transmembrane region" description="Helical" evidence="2">
    <location>
        <begin position="60"/>
        <end position="76"/>
    </location>
</feature>
<reference evidence="3 4" key="1">
    <citation type="journal article" date="2015" name="Genome Announc.">
        <title>Draft Genome Sequence of Cyanobacterium Hassallia byssoidea Strain VB512170, Isolated from Monuments in India.</title>
        <authorList>
            <person name="Singh D."/>
            <person name="Chandrababunaidu M.M."/>
            <person name="Panda A."/>
            <person name="Sen D."/>
            <person name="Bhattacharyya S."/>
            <person name="Adhikary S.P."/>
            <person name="Tripathy S."/>
        </authorList>
    </citation>
    <scope>NUCLEOTIDE SEQUENCE [LARGE SCALE GENOMIC DNA]</scope>
    <source>
        <strain evidence="3 4">VB512170</strain>
    </source>
</reference>
<keyword evidence="1" id="KW-0175">Coiled coil</keyword>
<evidence type="ECO:0008006" key="5">
    <source>
        <dbReference type="Google" id="ProtNLM"/>
    </source>
</evidence>
<comment type="caution">
    <text evidence="3">The sequence shown here is derived from an EMBL/GenBank/DDBJ whole genome shotgun (WGS) entry which is preliminary data.</text>
</comment>
<keyword evidence="2" id="KW-0472">Membrane</keyword>
<evidence type="ECO:0000313" key="4">
    <source>
        <dbReference type="Proteomes" id="UP000031549"/>
    </source>
</evidence>
<organism evidence="3 4">
    <name type="scientific">Hassallia byssoidea VB512170</name>
    <dbReference type="NCBI Taxonomy" id="1304833"/>
    <lineage>
        <taxon>Bacteria</taxon>
        <taxon>Bacillati</taxon>
        <taxon>Cyanobacteriota</taxon>
        <taxon>Cyanophyceae</taxon>
        <taxon>Nostocales</taxon>
        <taxon>Tolypothrichaceae</taxon>
        <taxon>Hassallia</taxon>
    </lineage>
</organism>
<keyword evidence="2" id="KW-1133">Transmembrane helix</keyword>
<dbReference type="EMBL" id="JTCM02000032">
    <property type="protein sequence ID" value="NEU73978.1"/>
    <property type="molecule type" value="Genomic_DNA"/>
</dbReference>
<evidence type="ECO:0000313" key="3">
    <source>
        <dbReference type="EMBL" id="NEU73978.1"/>
    </source>
</evidence>
<dbReference type="Proteomes" id="UP000031549">
    <property type="component" value="Unassembled WGS sequence"/>
</dbReference>
<feature type="coiled-coil region" evidence="1">
    <location>
        <begin position="1"/>
        <end position="33"/>
    </location>
</feature>
<gene>
    <name evidence="3" type="ORF">PI95_015780</name>
</gene>